<dbReference type="SFLD" id="SFLDS00005">
    <property type="entry name" value="Isoprenoid_Synthase_Type_I"/>
    <property type="match status" value="1"/>
</dbReference>
<keyword evidence="6" id="KW-0414">Isoprene biosynthesis</keyword>
<keyword evidence="5" id="KW-0460">Magnesium</keyword>
<dbReference type="PROSITE" id="PS00444">
    <property type="entry name" value="POLYPRENYL_SYNTHASE_2"/>
    <property type="match status" value="1"/>
</dbReference>
<keyword evidence="9" id="KW-1185">Reference proteome</keyword>
<evidence type="ECO:0000313" key="8">
    <source>
        <dbReference type="EMBL" id="ARJ41358.1"/>
    </source>
</evidence>
<dbReference type="SUPFAM" id="SSF48576">
    <property type="entry name" value="Terpenoid synthases"/>
    <property type="match status" value="1"/>
</dbReference>
<organism evidence="8 9">
    <name type="scientific">Pantoea alhagi</name>
    <dbReference type="NCBI Taxonomy" id="1891675"/>
    <lineage>
        <taxon>Bacteria</taxon>
        <taxon>Pseudomonadati</taxon>
        <taxon>Pseudomonadota</taxon>
        <taxon>Gammaproteobacteria</taxon>
        <taxon>Enterobacterales</taxon>
        <taxon>Erwiniaceae</taxon>
        <taxon>Pantoea</taxon>
    </lineage>
</organism>
<dbReference type="AlphaFoldDB" id="A0A1W6B2Q8"/>
<sequence>MNANHEDELQTLREALQHRLDQLLPAGEQQDLVYSAMREGTLASGKRVRPLLLVLAARDLGCDIEQPGLLDLACAVEMVHAASLMLDDMPCMDNAQLRRGRPTIHRQYGENVTILAAVALLSRAFGVVAEAQSLSPACKAEAVAELSTAVGLQGLVQGQYLDLNESGEARSAETILLTNELKTSRLFDATLQMAAIVANASPQARQRLRCFAQDLGQAFQLMDDLADGLNGTGKDINKDSGKATLVAMLGADAVHQRLHDHLRSADEHLSCACDRGASTRRFMHAWFDKQMALFSQNRISSLPEC</sequence>
<proteinExistence type="inferred from homology"/>
<evidence type="ECO:0000256" key="2">
    <source>
        <dbReference type="ARBA" id="ARBA00006706"/>
    </source>
</evidence>
<evidence type="ECO:0000256" key="4">
    <source>
        <dbReference type="ARBA" id="ARBA00022723"/>
    </source>
</evidence>
<dbReference type="Pfam" id="PF00348">
    <property type="entry name" value="polyprenyl_synt"/>
    <property type="match status" value="1"/>
</dbReference>
<evidence type="ECO:0000256" key="5">
    <source>
        <dbReference type="ARBA" id="ARBA00022842"/>
    </source>
</evidence>
<evidence type="ECO:0000313" key="9">
    <source>
        <dbReference type="Proteomes" id="UP000192900"/>
    </source>
</evidence>
<evidence type="ECO:0000256" key="6">
    <source>
        <dbReference type="ARBA" id="ARBA00023229"/>
    </source>
</evidence>
<dbReference type="KEGG" id="palh:B1H58_04590"/>
<dbReference type="STRING" id="1891675.B1H58_04590"/>
<dbReference type="SFLD" id="SFLDG01017">
    <property type="entry name" value="Polyprenyl_Transferase_Like"/>
    <property type="match status" value="1"/>
</dbReference>
<dbReference type="PANTHER" id="PTHR43281:SF1">
    <property type="entry name" value="FARNESYL DIPHOSPHATE SYNTHASE"/>
    <property type="match status" value="1"/>
</dbReference>
<dbReference type="RefSeq" id="WP_085068200.1">
    <property type="nucleotide sequence ID" value="NZ_CP019706.1"/>
</dbReference>
<comment type="similarity">
    <text evidence="2 7">Belongs to the FPP/GGPP synthase family.</text>
</comment>
<dbReference type="GO" id="GO:0016114">
    <property type="term" value="P:terpenoid biosynthetic process"/>
    <property type="evidence" value="ECO:0007669"/>
    <property type="project" value="UniProtKB-ARBA"/>
</dbReference>
<dbReference type="PANTHER" id="PTHR43281">
    <property type="entry name" value="FARNESYL DIPHOSPHATE SYNTHASE"/>
    <property type="match status" value="1"/>
</dbReference>
<dbReference type="Gene3D" id="1.10.600.10">
    <property type="entry name" value="Farnesyl Diphosphate Synthase"/>
    <property type="match status" value="1"/>
</dbReference>
<keyword evidence="4" id="KW-0479">Metal-binding</keyword>
<dbReference type="InterPro" id="IPR033749">
    <property type="entry name" value="Polyprenyl_synt_CS"/>
</dbReference>
<dbReference type="GO" id="GO:0008654">
    <property type="term" value="P:phospholipid biosynthetic process"/>
    <property type="evidence" value="ECO:0007669"/>
    <property type="project" value="UniProtKB-ARBA"/>
</dbReference>
<dbReference type="GO" id="GO:0004659">
    <property type="term" value="F:prenyltransferase activity"/>
    <property type="evidence" value="ECO:0007669"/>
    <property type="project" value="InterPro"/>
</dbReference>
<dbReference type="OrthoDB" id="9805316at2"/>
<gene>
    <name evidence="8" type="ORF">B1H58_04590</name>
</gene>
<dbReference type="EMBL" id="CP019706">
    <property type="protein sequence ID" value="ARJ41358.1"/>
    <property type="molecule type" value="Genomic_DNA"/>
</dbReference>
<evidence type="ECO:0000256" key="7">
    <source>
        <dbReference type="RuleBase" id="RU004466"/>
    </source>
</evidence>
<accession>A0A1W6B2Q8</accession>
<dbReference type="FunFam" id="1.10.600.10:FF:000001">
    <property type="entry name" value="Geranylgeranyl diphosphate synthase"/>
    <property type="match status" value="1"/>
</dbReference>
<keyword evidence="3 7" id="KW-0808">Transferase</keyword>
<dbReference type="Proteomes" id="UP000192900">
    <property type="component" value="Chromosome"/>
</dbReference>
<reference evidence="8 9" key="1">
    <citation type="submission" date="2017-02" db="EMBL/GenBank/DDBJ databases">
        <title>Complete genome sequence of the drought resistance-promoting endophyte Pantoea alhagi LTYR-11Z.</title>
        <authorList>
            <person name="Zhang L."/>
        </authorList>
    </citation>
    <scope>NUCLEOTIDE SEQUENCE [LARGE SCALE GENOMIC DNA]</scope>
    <source>
        <strain evidence="8 9">LTYR-11Z</strain>
    </source>
</reference>
<dbReference type="CDD" id="cd00685">
    <property type="entry name" value="Trans_IPPS_HT"/>
    <property type="match status" value="1"/>
</dbReference>
<dbReference type="InterPro" id="IPR008949">
    <property type="entry name" value="Isoprenoid_synthase_dom_sf"/>
</dbReference>
<dbReference type="GO" id="GO:0046872">
    <property type="term" value="F:metal ion binding"/>
    <property type="evidence" value="ECO:0007669"/>
    <property type="project" value="UniProtKB-KW"/>
</dbReference>
<dbReference type="PROSITE" id="PS00723">
    <property type="entry name" value="POLYPRENYL_SYNTHASE_1"/>
    <property type="match status" value="1"/>
</dbReference>
<name>A0A1W6B2Q8_9GAMM</name>
<evidence type="ECO:0000256" key="1">
    <source>
        <dbReference type="ARBA" id="ARBA00001946"/>
    </source>
</evidence>
<evidence type="ECO:0000256" key="3">
    <source>
        <dbReference type="ARBA" id="ARBA00022679"/>
    </source>
</evidence>
<dbReference type="InterPro" id="IPR000092">
    <property type="entry name" value="Polyprenyl_synt"/>
</dbReference>
<comment type="cofactor">
    <cofactor evidence="1">
        <name>Mg(2+)</name>
        <dbReference type="ChEBI" id="CHEBI:18420"/>
    </cofactor>
</comment>
<protein>
    <submittedName>
        <fullName evidence="8">Geranylgeranyl pyrophosphate synthase</fullName>
    </submittedName>
</protein>